<sequence>MNSLDCVNVVVLGDRGSGKTSLVTCLIRGPSQTKVPPRVPPVLLKGEQVQTKIIDTSSKPVDQQQVDKEIVQAHFICIVYDMNLAGSQKVSGIVNWIRRVENLVTGLPLALVGTKSDLRKEKSDLEQEMKTIMSQYDQVEYVMECSALDPNSKKELEHLFNLAQHTVLYPRMPLCDTKLNFRPRFVSVLKRIFQIVDSDKDGFLDVGELKSLQCSCFSEELEESYVLEIMETIKRFNPKGVSSKGLNETGFLSLFHLIMQRGRTETIWTLLRYYGYDNSLKISTNFLNPHFHVPQGHVLELSSQGTRWLREIFLQYGRANSEQVLTWHQIDKMFSVVPDGEGHPWQTYCFPRCCATSATARTVDDASTTTTSSTYSYDSTSTVDIGMHSVEEDPVTLKGFIAMWNLTTLLDPSTAIRYMYYLGYQGKRDRTDCFTVTKERSTFFVYVIGPPGSGKSSLIRAFLGKDFKLEDDVENNKRSFVGVNAFEIEGQDKTYHLVLNEPPQSLILPLLSSADYADKMNMAQLVILVYDPCDPKGFLKLTEMFNMLDKKYRHVPCILASTKADHPNSLKHMSPKTFCEKHGLREPIRISAKNKTGLERLFTLAIETIKEKKQRKPRPSLLEQGWFGTISITVVVCFALFKYYNSSLLMLEMFPHRWFFPSRTSTGTLTNSSVSSNSSNSNSDDSTLSVPLHKLFASLLTQIQQFLPSTR</sequence>
<comment type="similarity">
    <text evidence="2 11">Belongs to the mitochondrial Rho GTPase family.</text>
</comment>
<evidence type="ECO:0000256" key="12">
    <source>
        <dbReference type="SAM" id="Phobius"/>
    </source>
</evidence>
<evidence type="ECO:0000256" key="10">
    <source>
        <dbReference type="ARBA" id="ARBA00023136"/>
    </source>
</evidence>
<reference evidence="14" key="1">
    <citation type="submission" date="2015-01" db="EMBL/GenBank/DDBJ databases">
        <title>Protein import complexes in the mitochondrial outer membrane of Amoebozoa representatives.</title>
        <authorList>
            <person name="Buczek D."/>
            <person name="Wojtkowska M."/>
            <person name="Suzuki Y."/>
            <person name="Sonobe S."/>
            <person name="Nishigami Y."/>
            <person name="Hanna H."/>
            <person name="Makalowski W."/>
        </authorList>
    </citation>
    <scope>NUCLEOTIDE SEQUENCE</scope>
</reference>
<keyword evidence="6 11" id="KW-0106">Calcium</keyword>
<dbReference type="GO" id="GO:0005509">
    <property type="term" value="F:calcium ion binding"/>
    <property type="evidence" value="ECO:0007669"/>
    <property type="project" value="InterPro"/>
</dbReference>
<dbReference type="SUPFAM" id="SSF52540">
    <property type="entry name" value="P-loop containing nucleoside triphosphate hydrolases"/>
    <property type="match status" value="2"/>
</dbReference>
<dbReference type="SMART" id="SM00174">
    <property type="entry name" value="RHO"/>
    <property type="match status" value="1"/>
</dbReference>
<dbReference type="EMBL" id="KP411225">
    <property type="protein sequence ID" value="AKN09694.1"/>
    <property type="molecule type" value="mRNA"/>
</dbReference>
<dbReference type="GO" id="GO:0005525">
    <property type="term" value="F:GTP binding"/>
    <property type="evidence" value="ECO:0007669"/>
    <property type="project" value="UniProtKB-KW"/>
</dbReference>
<keyword evidence="10 11" id="KW-0472">Membrane</keyword>
<keyword evidence="8 11" id="KW-0496">Mitochondrion</keyword>
<keyword evidence="3 12" id="KW-0812">Transmembrane</keyword>
<dbReference type="GO" id="GO:0005741">
    <property type="term" value="C:mitochondrial outer membrane"/>
    <property type="evidence" value="ECO:0007669"/>
    <property type="project" value="UniProtKB-SubCell"/>
</dbReference>
<evidence type="ECO:0000256" key="4">
    <source>
        <dbReference type="ARBA" id="ARBA00022741"/>
    </source>
</evidence>
<dbReference type="InterPro" id="IPR011992">
    <property type="entry name" value="EF-hand-dom_pair"/>
</dbReference>
<dbReference type="EC" id="3.6.5.-" evidence="11"/>
<proteinExistence type="evidence at transcript level"/>
<feature type="domain" description="EF-hand" evidence="13">
    <location>
        <begin position="184"/>
        <end position="219"/>
    </location>
</feature>
<dbReference type="SUPFAM" id="SSF47473">
    <property type="entry name" value="EF-hand"/>
    <property type="match status" value="1"/>
</dbReference>
<dbReference type="Gene3D" id="3.40.50.300">
    <property type="entry name" value="P-loop containing nucleotide triphosphate hydrolases"/>
    <property type="match status" value="2"/>
</dbReference>
<dbReference type="PROSITE" id="PS00018">
    <property type="entry name" value="EF_HAND_1"/>
    <property type="match status" value="1"/>
</dbReference>
<dbReference type="InterPro" id="IPR013566">
    <property type="entry name" value="EF_hand_assoc_1"/>
</dbReference>
<dbReference type="InterPro" id="IPR021181">
    <property type="entry name" value="Miro"/>
</dbReference>
<dbReference type="InterPro" id="IPR002048">
    <property type="entry name" value="EF_hand_dom"/>
</dbReference>
<dbReference type="Gene3D" id="1.10.238.10">
    <property type="entry name" value="EF-hand"/>
    <property type="match status" value="2"/>
</dbReference>
<dbReference type="Pfam" id="PF00071">
    <property type="entry name" value="Ras"/>
    <property type="match status" value="2"/>
</dbReference>
<evidence type="ECO:0000256" key="1">
    <source>
        <dbReference type="ARBA" id="ARBA00004200"/>
    </source>
</evidence>
<evidence type="ECO:0000256" key="8">
    <source>
        <dbReference type="ARBA" id="ARBA00023128"/>
    </source>
</evidence>
<comment type="subcellular location">
    <subcellularLocation>
        <location evidence="1 11">Mitochondrion outer membrane</location>
        <topology evidence="1 11">Single-pass type IV membrane protein</topology>
    </subcellularLocation>
</comment>
<evidence type="ECO:0000256" key="6">
    <source>
        <dbReference type="ARBA" id="ARBA00022837"/>
    </source>
</evidence>
<dbReference type="PIRSF" id="PIRSF037488">
    <property type="entry name" value="Mt_Rho_GTPase"/>
    <property type="match status" value="1"/>
</dbReference>
<protein>
    <recommendedName>
        <fullName evidence="11">Mitochondrial Rho GTPase</fullName>
        <ecNumber evidence="11">3.6.5.-</ecNumber>
    </recommendedName>
</protein>
<evidence type="ECO:0000256" key="5">
    <source>
        <dbReference type="ARBA" id="ARBA00022787"/>
    </source>
</evidence>
<dbReference type="GO" id="GO:0007165">
    <property type="term" value="P:signal transduction"/>
    <property type="evidence" value="ECO:0007669"/>
    <property type="project" value="InterPro"/>
</dbReference>
<dbReference type="Pfam" id="PF08356">
    <property type="entry name" value="EF_assoc_2"/>
    <property type="match status" value="1"/>
</dbReference>
<name>A0A0H3YB88_AMOPR</name>
<evidence type="ECO:0000256" key="9">
    <source>
        <dbReference type="ARBA" id="ARBA00023134"/>
    </source>
</evidence>
<dbReference type="PRINTS" id="PR00449">
    <property type="entry name" value="RASTRNSFRMNG"/>
</dbReference>
<accession>A0A0H3YB88</accession>
<organism evidence="14">
    <name type="scientific">Amoeba proteus</name>
    <name type="common">Amoeba</name>
    <name type="synonym">Chaos diffluens</name>
    <dbReference type="NCBI Taxonomy" id="5775"/>
    <lineage>
        <taxon>Eukaryota</taxon>
        <taxon>Amoebozoa</taxon>
        <taxon>Tubulinea</taxon>
        <taxon>Elardia</taxon>
        <taxon>Euamoebida</taxon>
        <taxon>Amoebidae</taxon>
        <taxon>Amoeba</taxon>
    </lineage>
</organism>
<keyword evidence="4 11" id="KW-0547">Nucleotide-binding</keyword>
<dbReference type="PROSITE" id="PS50222">
    <property type="entry name" value="EF_HAND_2"/>
    <property type="match status" value="1"/>
</dbReference>
<evidence type="ECO:0000256" key="11">
    <source>
        <dbReference type="PIRNR" id="PIRNR037488"/>
    </source>
</evidence>
<dbReference type="InterPro" id="IPR001806">
    <property type="entry name" value="Small_GTPase"/>
</dbReference>
<dbReference type="InterPro" id="IPR018247">
    <property type="entry name" value="EF_Hand_1_Ca_BS"/>
</dbReference>
<keyword evidence="7 12" id="KW-1133">Transmembrane helix</keyword>
<feature type="transmembrane region" description="Helical" evidence="12">
    <location>
        <begin position="625"/>
        <end position="644"/>
    </location>
</feature>
<evidence type="ECO:0000313" key="14">
    <source>
        <dbReference type="EMBL" id="AKN09694.1"/>
    </source>
</evidence>
<evidence type="ECO:0000256" key="7">
    <source>
        <dbReference type="ARBA" id="ARBA00022989"/>
    </source>
</evidence>
<comment type="function">
    <text evidence="11">Mitochondrial GTPase involved in mitochondrial trafficking. Probably involved in control of anterograde transport of mitochondria and their subcellular distribution.</text>
</comment>
<dbReference type="InterPro" id="IPR027417">
    <property type="entry name" value="P-loop_NTPase"/>
</dbReference>
<dbReference type="PROSITE" id="PS51419">
    <property type="entry name" value="RAB"/>
    <property type="match status" value="1"/>
</dbReference>
<dbReference type="GO" id="GO:0007005">
    <property type="term" value="P:mitochondrion organization"/>
    <property type="evidence" value="ECO:0007669"/>
    <property type="project" value="InterPro"/>
</dbReference>
<dbReference type="GO" id="GO:0003924">
    <property type="term" value="F:GTPase activity"/>
    <property type="evidence" value="ECO:0007669"/>
    <property type="project" value="InterPro"/>
</dbReference>
<evidence type="ECO:0000256" key="2">
    <source>
        <dbReference type="ARBA" id="ARBA00007981"/>
    </source>
</evidence>
<evidence type="ECO:0000259" key="13">
    <source>
        <dbReference type="PROSITE" id="PS50222"/>
    </source>
</evidence>
<keyword evidence="11" id="KW-0378">Hydrolase</keyword>
<keyword evidence="9 11" id="KW-0342">GTP-binding</keyword>
<keyword evidence="5 11" id="KW-1000">Mitochondrion outer membrane</keyword>
<dbReference type="Pfam" id="PF08355">
    <property type="entry name" value="EF_assoc_1"/>
    <property type="match status" value="1"/>
</dbReference>
<evidence type="ECO:0000256" key="3">
    <source>
        <dbReference type="ARBA" id="ARBA00022692"/>
    </source>
</evidence>
<dbReference type="InterPro" id="IPR020849">
    <property type="entry name" value="Small_GTPase_Ras-type"/>
</dbReference>
<dbReference type="InterPro" id="IPR013567">
    <property type="entry name" value="EF_hand_assoc_2"/>
</dbReference>
<dbReference type="PANTHER" id="PTHR24070">
    <property type="entry name" value="RAS, DI-RAS, AND RHEB FAMILY MEMBERS OF SMALL GTPASE SUPERFAMILY"/>
    <property type="match status" value="1"/>
</dbReference>
<dbReference type="AlphaFoldDB" id="A0A0H3YB88"/>